<dbReference type="OrthoDB" id="5835829at2759"/>
<dbReference type="SUPFAM" id="SSF53756">
    <property type="entry name" value="UDP-Glycosyltransferase/glycogen phosphorylase"/>
    <property type="match status" value="1"/>
</dbReference>
<dbReference type="Proteomes" id="UP000008782">
    <property type="component" value="Unassembled WGS sequence"/>
</dbReference>
<dbReference type="PANTHER" id="PTHR48049">
    <property type="entry name" value="GLYCOSYLTRANSFERASE"/>
    <property type="match status" value="1"/>
</dbReference>
<dbReference type="InterPro" id="IPR002213">
    <property type="entry name" value="UDP_glucos_trans"/>
</dbReference>
<dbReference type="PANTHER" id="PTHR48049:SF159">
    <property type="entry name" value="OS10G0332000 PROTEIN"/>
    <property type="match status" value="1"/>
</dbReference>
<dbReference type="Pfam" id="PF00201">
    <property type="entry name" value="UDPGT"/>
    <property type="match status" value="1"/>
</dbReference>
<dbReference type="STRING" id="645133.E3R0W0"/>
<evidence type="ECO:0000256" key="1">
    <source>
        <dbReference type="ARBA" id="ARBA00022679"/>
    </source>
</evidence>
<dbReference type="EMBL" id="GG697505">
    <property type="protein sequence ID" value="EFQ36748.1"/>
    <property type="molecule type" value="Genomic_DNA"/>
</dbReference>
<reference evidence="4" key="1">
    <citation type="journal article" date="2012" name="Nat. Genet.">
        <title>Lifestyle transitions in plant pathogenic Colletotrichum fungi deciphered by genome and transcriptome analyses.</title>
        <authorList>
            <person name="O'Connell R.J."/>
            <person name="Thon M.R."/>
            <person name="Hacquard S."/>
            <person name="Amyotte S.G."/>
            <person name="Kleemann J."/>
            <person name="Torres M.F."/>
            <person name="Damm U."/>
            <person name="Buiate E.A."/>
            <person name="Epstein L."/>
            <person name="Alkan N."/>
            <person name="Altmueller J."/>
            <person name="Alvarado-Balderrama L."/>
            <person name="Bauser C.A."/>
            <person name="Becker C."/>
            <person name="Birren B.W."/>
            <person name="Chen Z."/>
            <person name="Choi J."/>
            <person name="Crouch J.A."/>
            <person name="Duvick J.P."/>
            <person name="Farman M.A."/>
            <person name="Gan P."/>
            <person name="Heiman D."/>
            <person name="Henrissat B."/>
            <person name="Howard R.J."/>
            <person name="Kabbage M."/>
            <person name="Koch C."/>
            <person name="Kracher B."/>
            <person name="Kubo Y."/>
            <person name="Law A.D."/>
            <person name="Lebrun M.-H."/>
            <person name="Lee Y.-H."/>
            <person name="Miyara I."/>
            <person name="Moore N."/>
            <person name="Neumann U."/>
            <person name="Nordstroem K."/>
            <person name="Panaccione D.G."/>
            <person name="Panstruga R."/>
            <person name="Place M."/>
            <person name="Proctor R.H."/>
            <person name="Prusky D."/>
            <person name="Rech G."/>
            <person name="Reinhardt R."/>
            <person name="Rollins J.A."/>
            <person name="Rounsley S."/>
            <person name="Schardl C.L."/>
            <person name="Schwartz D.C."/>
            <person name="Shenoy N."/>
            <person name="Shirasu K."/>
            <person name="Sikhakolli U.R."/>
            <person name="Stueber K."/>
            <person name="Sukno S.A."/>
            <person name="Sweigard J.A."/>
            <person name="Takano Y."/>
            <person name="Takahara H."/>
            <person name="Trail F."/>
            <person name="van der Does H.C."/>
            <person name="Voll L.M."/>
            <person name="Will I."/>
            <person name="Young S."/>
            <person name="Zeng Q."/>
            <person name="Zhang J."/>
            <person name="Zhou S."/>
            <person name="Dickman M.B."/>
            <person name="Schulze-Lefert P."/>
            <person name="Ver Loren van Themaat E."/>
            <person name="Ma L.-J."/>
            <person name="Vaillancourt L.J."/>
        </authorList>
    </citation>
    <scope>NUCLEOTIDE SEQUENCE [LARGE SCALE GENOMIC DNA]</scope>
    <source>
        <strain evidence="4">M1.001 / M2 / FGSC 10212</strain>
    </source>
</reference>
<dbReference type="GO" id="GO:0035251">
    <property type="term" value="F:UDP-glucosyltransferase activity"/>
    <property type="evidence" value="ECO:0007669"/>
    <property type="project" value="InterPro"/>
</dbReference>
<accession>E3R0W0</accession>
<evidence type="ECO:0000313" key="3">
    <source>
        <dbReference type="EMBL" id="EFQ36748.1"/>
    </source>
</evidence>
<evidence type="ECO:0000313" key="4">
    <source>
        <dbReference type="Proteomes" id="UP000008782"/>
    </source>
</evidence>
<keyword evidence="2" id="KW-0472">Membrane</keyword>
<dbReference type="InterPro" id="IPR050481">
    <property type="entry name" value="UDP-glycosyltransf_plant"/>
</dbReference>
<name>E3R0W0_COLGM</name>
<keyword evidence="4" id="KW-1185">Reference proteome</keyword>
<evidence type="ECO:0000256" key="2">
    <source>
        <dbReference type="SAM" id="Phobius"/>
    </source>
</evidence>
<dbReference type="HOGENOM" id="CLU_631643_0_0_1"/>
<dbReference type="VEuPathDB" id="FungiDB:GLRG_11894"/>
<dbReference type="RefSeq" id="XP_008100768.1">
    <property type="nucleotide sequence ID" value="XM_008102577.1"/>
</dbReference>
<protein>
    <submittedName>
        <fullName evidence="3">Glucosyltransferase</fullName>
    </submittedName>
</protein>
<proteinExistence type="predicted"/>
<dbReference type="eggNOG" id="KOG1192">
    <property type="taxonomic scope" value="Eukaryota"/>
</dbReference>
<gene>
    <name evidence="3" type="ORF">GLRG_11894</name>
</gene>
<keyword evidence="2" id="KW-0812">Transmembrane</keyword>
<keyword evidence="2" id="KW-1133">Transmembrane helix</keyword>
<organism evidence="4">
    <name type="scientific">Colletotrichum graminicola (strain M1.001 / M2 / FGSC 10212)</name>
    <name type="common">Maize anthracnose fungus</name>
    <name type="synonym">Glomerella graminicola</name>
    <dbReference type="NCBI Taxonomy" id="645133"/>
    <lineage>
        <taxon>Eukaryota</taxon>
        <taxon>Fungi</taxon>
        <taxon>Dikarya</taxon>
        <taxon>Ascomycota</taxon>
        <taxon>Pezizomycotina</taxon>
        <taxon>Sordariomycetes</taxon>
        <taxon>Hypocreomycetidae</taxon>
        <taxon>Glomerellales</taxon>
        <taxon>Glomerellaceae</taxon>
        <taxon>Colletotrichum</taxon>
        <taxon>Colletotrichum graminicola species complex</taxon>
    </lineage>
</organism>
<dbReference type="Gene3D" id="3.40.50.2000">
    <property type="entry name" value="Glycogen Phosphorylase B"/>
    <property type="match status" value="1"/>
</dbReference>
<dbReference type="AlphaFoldDB" id="E3R0W0"/>
<dbReference type="GeneID" id="24417257"/>
<sequence length="392" mass="42518">MLDHTGPLPTLPVAKQIVGLECKTFMYWPGSAARLYSYLAPSNKGGFSDWEATVDKYYMDETLRMGRDRGEIAEAVCTAKNGTDKLIGMTISIPGLKDMYDYEREFGEVPMRSVVSGVLQETTSLVKSTDAIICASAVALEGETLTACKKFAAVYPVGIQIPPRGWLKNTEQPVIHDEKLRMFLDGNDSGSVILISFGSIVFPTNLSALWILTSTLEKIGYPFVLVLGGLLVNAKGYATDLARIRAGGIGFVCETWVDQLAVLQHPAVGWLVAHGGFNSAVESLVQGIPLFGWPLAPGDNAINVAMLSTRDKPVAFEFMQIRTGSAKEKPMRGGPRITGTDESIRREIEDIVSRMKGPEGSVLKANAELLAAELRLERYGAAKKVVSELALV</sequence>
<feature type="transmembrane region" description="Helical" evidence="2">
    <location>
        <begin position="191"/>
        <end position="213"/>
    </location>
</feature>
<keyword evidence="1 3" id="KW-0808">Transferase</keyword>
<feature type="transmembrane region" description="Helical" evidence="2">
    <location>
        <begin position="219"/>
        <end position="238"/>
    </location>
</feature>